<name>A0ABP3F124_9ACTN</name>
<evidence type="ECO:0000313" key="1">
    <source>
        <dbReference type="EMBL" id="GAA0290378.1"/>
    </source>
</evidence>
<gene>
    <name evidence="1" type="ORF">GCM10010302_31150</name>
</gene>
<organism evidence="1 2">
    <name type="scientific">Streptomyces polychromogenes</name>
    <dbReference type="NCBI Taxonomy" id="67342"/>
    <lineage>
        <taxon>Bacteria</taxon>
        <taxon>Bacillati</taxon>
        <taxon>Actinomycetota</taxon>
        <taxon>Actinomycetes</taxon>
        <taxon>Kitasatosporales</taxon>
        <taxon>Streptomycetaceae</taxon>
        <taxon>Streptomyces</taxon>
    </lineage>
</organism>
<comment type="caution">
    <text evidence="1">The sequence shown here is derived from an EMBL/GenBank/DDBJ whole genome shotgun (WGS) entry which is preliminary data.</text>
</comment>
<keyword evidence="2" id="KW-1185">Reference proteome</keyword>
<sequence>MRGDQDGTDALLHGGFLRSWSAGDSLSYVTSGVHLGPVAPVLVRDGETPVLVAASQVGAGGGSG</sequence>
<proteinExistence type="predicted"/>
<dbReference type="EMBL" id="BAAABV010000015">
    <property type="protein sequence ID" value="GAA0290378.1"/>
    <property type="molecule type" value="Genomic_DNA"/>
</dbReference>
<reference evidence="2" key="1">
    <citation type="journal article" date="2019" name="Int. J. Syst. Evol. Microbiol.">
        <title>The Global Catalogue of Microorganisms (GCM) 10K type strain sequencing project: providing services to taxonomists for standard genome sequencing and annotation.</title>
        <authorList>
            <consortium name="The Broad Institute Genomics Platform"/>
            <consortium name="The Broad Institute Genome Sequencing Center for Infectious Disease"/>
            <person name="Wu L."/>
            <person name="Ma J."/>
        </authorList>
    </citation>
    <scope>NUCLEOTIDE SEQUENCE [LARGE SCALE GENOMIC DNA]</scope>
    <source>
        <strain evidence="2">JCM 4505</strain>
    </source>
</reference>
<accession>A0ABP3F124</accession>
<dbReference type="Proteomes" id="UP001501867">
    <property type="component" value="Unassembled WGS sequence"/>
</dbReference>
<evidence type="ECO:0000313" key="2">
    <source>
        <dbReference type="Proteomes" id="UP001501867"/>
    </source>
</evidence>
<protein>
    <submittedName>
        <fullName evidence="1">Uncharacterized protein</fullName>
    </submittedName>
</protein>